<name>A0A2H0ND56_9BACT</name>
<gene>
    <name evidence="1" type="ORF">COV54_02040</name>
</gene>
<reference evidence="1 2" key="1">
    <citation type="submission" date="2017-09" db="EMBL/GenBank/DDBJ databases">
        <title>Depth-based differentiation of microbial function through sediment-hosted aquifers and enrichment of novel symbionts in the deep terrestrial subsurface.</title>
        <authorList>
            <person name="Probst A.J."/>
            <person name="Ladd B."/>
            <person name="Jarett J.K."/>
            <person name="Geller-Mcgrath D.E."/>
            <person name="Sieber C.M."/>
            <person name="Emerson J.B."/>
            <person name="Anantharaman K."/>
            <person name="Thomas B.C."/>
            <person name="Malmstrom R."/>
            <person name="Stieglmeier M."/>
            <person name="Klingl A."/>
            <person name="Woyke T."/>
            <person name="Ryan C.M."/>
            <person name="Banfield J.F."/>
        </authorList>
    </citation>
    <scope>NUCLEOTIDE SEQUENCE [LARGE SCALE GENOMIC DNA]</scope>
    <source>
        <strain evidence="1">CG11_big_fil_rev_8_21_14_0_20_38_23</strain>
    </source>
</reference>
<organism evidence="1 2">
    <name type="scientific">Candidatus Jorgensenbacteria bacterium CG11_big_fil_rev_8_21_14_0_20_38_23</name>
    <dbReference type="NCBI Taxonomy" id="1974594"/>
    <lineage>
        <taxon>Bacteria</taxon>
        <taxon>Candidatus Joergenseniibacteriota</taxon>
    </lineage>
</organism>
<accession>A0A2H0ND56</accession>
<proteinExistence type="predicted"/>
<sequence length="64" mass="7409">MPKIIRIIVKGFIFLNYCDLYPVKFRQADYLIGFSKLYLVFKNKKALAKTRASTSAKNTAFTEI</sequence>
<dbReference type="Proteomes" id="UP000228867">
    <property type="component" value="Unassembled WGS sequence"/>
</dbReference>
<comment type="caution">
    <text evidence="1">The sequence shown here is derived from an EMBL/GenBank/DDBJ whole genome shotgun (WGS) entry which is preliminary data.</text>
</comment>
<protein>
    <submittedName>
        <fullName evidence="1">Uncharacterized protein</fullName>
    </submittedName>
</protein>
<evidence type="ECO:0000313" key="1">
    <source>
        <dbReference type="EMBL" id="PIR06829.1"/>
    </source>
</evidence>
<evidence type="ECO:0000313" key="2">
    <source>
        <dbReference type="Proteomes" id="UP000228867"/>
    </source>
</evidence>
<dbReference type="EMBL" id="PCWR01000047">
    <property type="protein sequence ID" value="PIR06829.1"/>
    <property type="molecule type" value="Genomic_DNA"/>
</dbReference>
<dbReference type="AlphaFoldDB" id="A0A2H0ND56"/>